<evidence type="ECO:0000256" key="8">
    <source>
        <dbReference type="ARBA" id="ARBA00022989"/>
    </source>
</evidence>
<dbReference type="GO" id="GO:0031992">
    <property type="term" value="F:energy transducer activity"/>
    <property type="evidence" value="ECO:0007669"/>
    <property type="project" value="InterPro"/>
</dbReference>
<dbReference type="PANTHER" id="PTHR33446:SF2">
    <property type="entry name" value="PROTEIN TONB"/>
    <property type="match status" value="1"/>
</dbReference>
<dbReference type="InterPro" id="IPR006260">
    <property type="entry name" value="TonB/TolA_C"/>
</dbReference>
<keyword evidence="8 10" id="KW-1133">Transmembrane helix</keyword>
<keyword evidence="9 10" id="KW-0472">Membrane</keyword>
<comment type="subcellular location">
    <subcellularLocation>
        <location evidence="1 10">Cell inner membrane</location>
        <topology evidence="1 10">Single-pass membrane protein</topology>
        <orientation evidence="1 10">Periplasmic side</orientation>
    </subcellularLocation>
</comment>
<comment type="caution">
    <text evidence="13">The sequence shown here is derived from an EMBL/GenBank/DDBJ whole genome shotgun (WGS) entry which is preliminary data.</text>
</comment>
<feature type="transmembrane region" description="Helical" evidence="10">
    <location>
        <begin position="52"/>
        <end position="72"/>
    </location>
</feature>
<keyword evidence="3 10" id="KW-0813">Transport</keyword>
<dbReference type="NCBIfam" id="TIGR01352">
    <property type="entry name" value="tonB_Cterm"/>
    <property type="match status" value="1"/>
</dbReference>
<evidence type="ECO:0000256" key="6">
    <source>
        <dbReference type="ARBA" id="ARBA00022692"/>
    </source>
</evidence>
<dbReference type="GO" id="GO:0030288">
    <property type="term" value="C:outer membrane-bounded periplasmic space"/>
    <property type="evidence" value="ECO:0007669"/>
    <property type="project" value="InterPro"/>
</dbReference>
<evidence type="ECO:0000256" key="3">
    <source>
        <dbReference type="ARBA" id="ARBA00022448"/>
    </source>
</evidence>
<keyword evidence="5 10" id="KW-0997">Cell inner membrane</keyword>
<dbReference type="Pfam" id="PF03544">
    <property type="entry name" value="TonB_C"/>
    <property type="match status" value="1"/>
</dbReference>
<dbReference type="PROSITE" id="PS52015">
    <property type="entry name" value="TONB_CTD"/>
    <property type="match status" value="1"/>
</dbReference>
<feature type="region of interest" description="Disordered" evidence="11">
    <location>
        <begin position="1"/>
        <end position="40"/>
    </location>
</feature>
<keyword evidence="10" id="KW-0735">Signal-anchor</keyword>
<dbReference type="InterPro" id="IPR051045">
    <property type="entry name" value="TonB-dependent_transducer"/>
</dbReference>
<keyword evidence="6 10" id="KW-0812">Transmembrane</keyword>
<dbReference type="GO" id="GO:0015031">
    <property type="term" value="P:protein transport"/>
    <property type="evidence" value="ECO:0007669"/>
    <property type="project" value="UniProtKB-UniRule"/>
</dbReference>
<dbReference type="OrthoDB" id="9792439at2"/>
<protein>
    <recommendedName>
        <fullName evidence="10">Protein TonB</fullName>
    </recommendedName>
</protein>
<dbReference type="EMBL" id="NWBU01000004">
    <property type="protein sequence ID" value="PTQ13195.1"/>
    <property type="molecule type" value="Genomic_DNA"/>
</dbReference>
<dbReference type="PRINTS" id="PR01374">
    <property type="entry name" value="TONBPROTEIN"/>
</dbReference>
<feature type="domain" description="TonB C-terminal" evidence="12">
    <location>
        <begin position="172"/>
        <end position="263"/>
    </location>
</feature>
<evidence type="ECO:0000313" key="14">
    <source>
        <dbReference type="Proteomes" id="UP000244162"/>
    </source>
</evidence>
<dbReference type="GO" id="GO:0015891">
    <property type="term" value="P:siderophore transport"/>
    <property type="evidence" value="ECO:0007669"/>
    <property type="project" value="InterPro"/>
</dbReference>
<sequence>MHATYRRRSDSIFPARPQQPAGPRSFTRAEPISPSAAVPSLSGFGVRSRPNWPVIAAIILLHGTLLAALVKLDMVEIGKPRETAPTIVELIPLPVAKAPPPPPAIPQEAPAKPEKTIEPRIVTPAPLVRTVSPAPPPLANAPMPILPPPAPVTIAAPAEPAVMAGPAAPIAPPDASAANLGNDAPRYPIESRRRREEGTVRLRVVITPEGRVKEISIARSSGFERLDKAALETVRKWKFRPGMQAGRAVEAVGFVPIPFQLRG</sequence>
<proteinExistence type="inferred from homology"/>
<dbReference type="GO" id="GO:0098797">
    <property type="term" value="C:plasma membrane protein complex"/>
    <property type="evidence" value="ECO:0007669"/>
    <property type="project" value="TreeGrafter"/>
</dbReference>
<evidence type="ECO:0000256" key="1">
    <source>
        <dbReference type="ARBA" id="ARBA00004383"/>
    </source>
</evidence>
<evidence type="ECO:0000256" key="9">
    <source>
        <dbReference type="ARBA" id="ARBA00023136"/>
    </source>
</evidence>
<keyword evidence="14" id="KW-1185">Reference proteome</keyword>
<gene>
    <name evidence="13" type="ORF">CLG96_03465</name>
</gene>
<dbReference type="PANTHER" id="PTHR33446">
    <property type="entry name" value="PROTEIN TONB-RELATED"/>
    <property type="match status" value="1"/>
</dbReference>
<evidence type="ECO:0000259" key="12">
    <source>
        <dbReference type="PROSITE" id="PS52015"/>
    </source>
</evidence>
<dbReference type="InterPro" id="IPR003538">
    <property type="entry name" value="TonB"/>
</dbReference>
<dbReference type="InterPro" id="IPR037682">
    <property type="entry name" value="TonB_C"/>
</dbReference>
<dbReference type="AlphaFoldDB" id="A0A2T5G220"/>
<evidence type="ECO:0000256" key="10">
    <source>
        <dbReference type="RuleBase" id="RU362123"/>
    </source>
</evidence>
<evidence type="ECO:0000313" key="13">
    <source>
        <dbReference type="EMBL" id="PTQ13195.1"/>
    </source>
</evidence>
<evidence type="ECO:0000256" key="4">
    <source>
        <dbReference type="ARBA" id="ARBA00022475"/>
    </source>
</evidence>
<comment type="function">
    <text evidence="10">Interacts with outer membrane receptor proteins that carry out high-affinity binding and energy dependent uptake into the periplasmic space of specific substrates. It could act to transduce energy from the cytoplasmic membrane to specific energy-requiring processes in the outer membrane, resulting in the release into the periplasm of ligands bound by these outer membrane proteins.</text>
</comment>
<reference evidence="13 14" key="1">
    <citation type="submission" date="2017-09" db="EMBL/GenBank/DDBJ databases">
        <title>Sphingomonas panjinensis sp.nov., isolated from oil-contaminated soil.</title>
        <authorList>
            <person name="Wang L."/>
            <person name="Chen L."/>
        </authorList>
    </citation>
    <scope>NUCLEOTIDE SEQUENCE [LARGE SCALE GENOMIC DNA]</scope>
    <source>
        <strain evidence="13 14">FW-11</strain>
    </source>
</reference>
<accession>A0A2T5G220</accession>
<dbReference type="GO" id="GO:0055085">
    <property type="term" value="P:transmembrane transport"/>
    <property type="evidence" value="ECO:0007669"/>
    <property type="project" value="InterPro"/>
</dbReference>
<dbReference type="Proteomes" id="UP000244162">
    <property type="component" value="Unassembled WGS sequence"/>
</dbReference>
<dbReference type="Gene3D" id="3.30.1150.10">
    <property type="match status" value="1"/>
</dbReference>
<name>A0A2T5G220_9SPHN</name>
<keyword evidence="7 10" id="KW-0653">Protein transport</keyword>
<evidence type="ECO:0000256" key="2">
    <source>
        <dbReference type="ARBA" id="ARBA00006555"/>
    </source>
</evidence>
<evidence type="ECO:0000256" key="5">
    <source>
        <dbReference type="ARBA" id="ARBA00022519"/>
    </source>
</evidence>
<comment type="similarity">
    <text evidence="2 10">Belongs to the TonB family.</text>
</comment>
<dbReference type="SUPFAM" id="SSF74653">
    <property type="entry name" value="TolA/TonB C-terminal domain"/>
    <property type="match status" value="1"/>
</dbReference>
<organism evidence="13 14">
    <name type="scientific">Sphingomonas oleivorans</name>
    <dbReference type="NCBI Taxonomy" id="1735121"/>
    <lineage>
        <taxon>Bacteria</taxon>
        <taxon>Pseudomonadati</taxon>
        <taxon>Pseudomonadota</taxon>
        <taxon>Alphaproteobacteria</taxon>
        <taxon>Sphingomonadales</taxon>
        <taxon>Sphingomonadaceae</taxon>
        <taxon>Sphingomonas</taxon>
    </lineage>
</organism>
<evidence type="ECO:0000256" key="7">
    <source>
        <dbReference type="ARBA" id="ARBA00022927"/>
    </source>
</evidence>
<keyword evidence="4 10" id="KW-1003">Cell membrane</keyword>
<evidence type="ECO:0000256" key="11">
    <source>
        <dbReference type="SAM" id="MobiDB-lite"/>
    </source>
</evidence>